<proteinExistence type="predicted"/>
<dbReference type="PANTHER" id="PTHR43595:SF1">
    <property type="entry name" value="SMALL RIBOSOMAL SUBUNIT PROTEIN MS43"/>
    <property type="match status" value="1"/>
</dbReference>
<dbReference type="GO" id="GO:0005737">
    <property type="term" value="C:cytoplasm"/>
    <property type="evidence" value="ECO:0007669"/>
    <property type="project" value="TreeGrafter"/>
</dbReference>
<dbReference type="GO" id="GO:0004784">
    <property type="term" value="F:superoxide dismutase activity"/>
    <property type="evidence" value="ECO:0007669"/>
    <property type="project" value="InterPro"/>
</dbReference>
<evidence type="ECO:0000259" key="2">
    <source>
        <dbReference type="Pfam" id="PF02777"/>
    </source>
</evidence>
<dbReference type="Pfam" id="PF02777">
    <property type="entry name" value="Sod_Fe_C"/>
    <property type="match status" value="1"/>
</dbReference>
<dbReference type="GO" id="GO:0005840">
    <property type="term" value="C:ribosome"/>
    <property type="evidence" value="ECO:0007669"/>
    <property type="project" value="UniProtKB-KW"/>
</dbReference>
<dbReference type="SUPFAM" id="SSF54719">
    <property type="entry name" value="Fe,Mn superoxide dismutase (SOD), C-terminal domain"/>
    <property type="match status" value="1"/>
</dbReference>
<keyword evidence="4" id="KW-1185">Reference proteome</keyword>
<dbReference type="Proteomes" id="UP000644660">
    <property type="component" value="Unassembled WGS sequence"/>
</dbReference>
<sequence>MTTIWRQAVGTLSSKQLTRGLRTHALAHLKRDAPLEGLMSVQGLREAWFDRSDDYVSRLNQLTKNNTELQEMSPEQLVTTHAKSNNKKDMVTYASLLYNLEFAMSSLQSSTKKIPGLKERPGSEALLKTPDATISFTNEPEVSGNNVLQQELISSFRSLVEFRTLLLNSNLAISGDGFTWLLARKYKNAFGNSGDSMSATIGADTQFDKLFVMNTYNAGSPFNFDRSGLMDQLKKEHLQSQTETQTIDNESTLLEYARQTAYVNDTVYIPLLAIDASPKAWLTDYGVFGKQEYLDRVWESIDWRVVQQRLPKKSAIVYN</sequence>
<dbReference type="EMBL" id="CAEFZW010000003">
    <property type="protein sequence ID" value="CAB4253776.1"/>
    <property type="molecule type" value="Genomic_DNA"/>
</dbReference>
<keyword evidence="3" id="KW-0687">Ribonucleoprotein</keyword>
<dbReference type="PANTHER" id="PTHR43595">
    <property type="entry name" value="37S RIBOSOMAL PROTEIN S26, MITOCHONDRIAL"/>
    <property type="match status" value="1"/>
</dbReference>
<gene>
    <name evidence="3" type="ORF">KABA2_03S05148</name>
</gene>
<organism evidence="3 4">
    <name type="scientific">Maudiozyma barnettii</name>
    <dbReference type="NCBI Taxonomy" id="61262"/>
    <lineage>
        <taxon>Eukaryota</taxon>
        <taxon>Fungi</taxon>
        <taxon>Dikarya</taxon>
        <taxon>Ascomycota</taxon>
        <taxon>Saccharomycotina</taxon>
        <taxon>Saccharomycetes</taxon>
        <taxon>Saccharomycetales</taxon>
        <taxon>Saccharomycetaceae</taxon>
        <taxon>Maudiozyma</taxon>
    </lineage>
</organism>
<feature type="domain" description="Manganese/iron superoxide dismutase C-terminal" evidence="2">
    <location>
        <begin position="254"/>
        <end position="309"/>
    </location>
</feature>
<comment type="function">
    <text evidence="1">Component of the mitochondrial ribosome (mitoribosome), a dedicated translation machinery responsible for the synthesis of mitochondrial genome-encoded proteins, including at least some of the essential transmembrane subunits of the mitochondrial respiratory chain. The mitoribosomes are attached to the mitochondrial inner membrane and translation products are cotranslationally integrated into the membrane.</text>
</comment>
<evidence type="ECO:0000256" key="1">
    <source>
        <dbReference type="ARBA" id="ARBA00037226"/>
    </source>
</evidence>
<protein>
    <submittedName>
        <fullName evidence="3">Similar to Saccharomyces cerevisiae YDR347W MRP1 Mitochondrial ribosomal protein of the small subunit</fullName>
    </submittedName>
</protein>
<dbReference type="OrthoDB" id="275227at2759"/>
<dbReference type="InterPro" id="IPR036314">
    <property type="entry name" value="SOD_C_sf"/>
</dbReference>
<dbReference type="Gene3D" id="3.55.40.20">
    <property type="entry name" value="Iron/manganese superoxide dismutase, C-terminal domain"/>
    <property type="match status" value="1"/>
</dbReference>
<comment type="caution">
    <text evidence="3">The sequence shown here is derived from an EMBL/GenBank/DDBJ whole genome shotgun (WGS) entry which is preliminary data.</text>
</comment>
<evidence type="ECO:0000313" key="4">
    <source>
        <dbReference type="Proteomes" id="UP000644660"/>
    </source>
</evidence>
<name>A0A8H2VDY6_9SACH</name>
<dbReference type="InterPro" id="IPR019832">
    <property type="entry name" value="Mn/Fe_SOD_C"/>
</dbReference>
<reference evidence="3 4" key="1">
    <citation type="submission" date="2020-05" db="EMBL/GenBank/DDBJ databases">
        <authorList>
            <person name="Casaregola S."/>
            <person name="Devillers H."/>
            <person name="Grondin C."/>
        </authorList>
    </citation>
    <scope>NUCLEOTIDE SEQUENCE [LARGE SCALE GENOMIC DNA]</scope>
    <source>
        <strain evidence="3 4">CLIB 1767</strain>
    </source>
</reference>
<dbReference type="GeneID" id="64856749"/>
<accession>A0A8H2VDY6</accession>
<dbReference type="GO" id="GO:0046872">
    <property type="term" value="F:metal ion binding"/>
    <property type="evidence" value="ECO:0007669"/>
    <property type="project" value="InterPro"/>
</dbReference>
<dbReference type="RefSeq" id="XP_041405621.1">
    <property type="nucleotide sequence ID" value="XM_041549687.1"/>
</dbReference>
<dbReference type="AlphaFoldDB" id="A0A8H2VDY6"/>
<evidence type="ECO:0000313" key="3">
    <source>
        <dbReference type="EMBL" id="CAB4253776.1"/>
    </source>
</evidence>
<keyword evidence="3" id="KW-0689">Ribosomal protein</keyword>